<dbReference type="EMBL" id="CP045503">
    <property type="protein sequence ID" value="QXP45020.1"/>
    <property type="molecule type" value="Genomic_DNA"/>
</dbReference>
<evidence type="ECO:0000256" key="2">
    <source>
        <dbReference type="ARBA" id="ARBA00022729"/>
    </source>
</evidence>
<accession>A0ABX8S506</accession>
<keyword evidence="5" id="KW-0998">Cell outer membrane</keyword>
<dbReference type="NCBIfam" id="NF047847">
    <property type="entry name" value="SS_mature_LptM"/>
    <property type="match status" value="1"/>
</dbReference>
<comment type="subcellular location">
    <subcellularLocation>
        <location evidence="1">Cell outer membrane</location>
        <topology evidence="1">Lipid-anchor</topology>
    </subcellularLocation>
</comment>
<name>A0ABX8S506_9GAMM</name>
<keyword evidence="2 8" id="KW-0732">Signal</keyword>
<evidence type="ECO:0000256" key="3">
    <source>
        <dbReference type="ARBA" id="ARBA00023136"/>
    </source>
</evidence>
<dbReference type="RefSeq" id="WP_142871803.1">
    <property type="nucleotide sequence ID" value="NZ_CP045503.2"/>
</dbReference>
<dbReference type="InterPro" id="IPR032831">
    <property type="entry name" value="LptM_cons"/>
</dbReference>
<evidence type="ECO:0000256" key="1">
    <source>
        <dbReference type="ARBA" id="ARBA00004459"/>
    </source>
</evidence>
<feature type="compositionally biased region" description="Polar residues" evidence="7">
    <location>
        <begin position="39"/>
        <end position="51"/>
    </location>
</feature>
<dbReference type="PROSITE" id="PS51257">
    <property type="entry name" value="PROKAR_LIPOPROTEIN"/>
    <property type="match status" value="1"/>
</dbReference>
<protein>
    <submittedName>
        <fullName evidence="9">Lipoprotein</fullName>
    </submittedName>
</protein>
<keyword evidence="3" id="KW-0472">Membrane</keyword>
<sequence>MLRKMRLCSLIIFVSLFAAACGQKGALYKSPDKQDNQTEEQQQPKKQSNKE</sequence>
<reference evidence="9" key="1">
    <citation type="submission" date="2021-07" db="EMBL/GenBank/DDBJ databases">
        <title>Shewanella sp. YLB-07 whole genome sequence.</title>
        <authorList>
            <person name="Yu L."/>
        </authorList>
    </citation>
    <scope>NUCLEOTIDE SEQUENCE</scope>
    <source>
        <strain evidence="9">YLB-08</strain>
    </source>
</reference>
<evidence type="ECO:0000313" key="9">
    <source>
        <dbReference type="EMBL" id="QXP45020.1"/>
    </source>
</evidence>
<proteinExistence type="predicted"/>
<gene>
    <name evidence="9" type="ORF">FM038_25310</name>
</gene>
<keyword evidence="4" id="KW-0564">Palmitate</keyword>
<evidence type="ECO:0000256" key="8">
    <source>
        <dbReference type="SAM" id="SignalP"/>
    </source>
</evidence>
<evidence type="ECO:0000256" key="7">
    <source>
        <dbReference type="SAM" id="MobiDB-lite"/>
    </source>
</evidence>
<feature type="signal peptide" evidence="8">
    <location>
        <begin position="1"/>
        <end position="20"/>
    </location>
</feature>
<evidence type="ECO:0000256" key="5">
    <source>
        <dbReference type="ARBA" id="ARBA00023237"/>
    </source>
</evidence>
<evidence type="ECO:0000256" key="4">
    <source>
        <dbReference type="ARBA" id="ARBA00023139"/>
    </source>
</evidence>
<evidence type="ECO:0000313" key="10">
    <source>
        <dbReference type="Proteomes" id="UP000316416"/>
    </source>
</evidence>
<organism evidence="9 10">
    <name type="scientific">Shewanella eurypsychrophilus</name>
    <dbReference type="NCBI Taxonomy" id="2593656"/>
    <lineage>
        <taxon>Bacteria</taxon>
        <taxon>Pseudomonadati</taxon>
        <taxon>Pseudomonadota</taxon>
        <taxon>Gammaproteobacteria</taxon>
        <taxon>Alteromonadales</taxon>
        <taxon>Shewanellaceae</taxon>
        <taxon>Shewanella</taxon>
    </lineage>
</organism>
<keyword evidence="10" id="KW-1185">Reference proteome</keyword>
<dbReference type="Proteomes" id="UP000316416">
    <property type="component" value="Chromosome"/>
</dbReference>
<feature type="region of interest" description="Disordered" evidence="7">
    <location>
        <begin position="28"/>
        <end position="51"/>
    </location>
</feature>
<evidence type="ECO:0000256" key="6">
    <source>
        <dbReference type="ARBA" id="ARBA00023288"/>
    </source>
</evidence>
<keyword evidence="6 9" id="KW-0449">Lipoprotein</keyword>
<feature type="chain" id="PRO_5045737901" evidence="8">
    <location>
        <begin position="21"/>
        <end position="51"/>
    </location>
</feature>